<evidence type="ECO:0000256" key="2">
    <source>
        <dbReference type="ARBA" id="ARBA00007092"/>
    </source>
</evidence>
<dbReference type="PROSITE" id="PS51435">
    <property type="entry name" value="AP_NUCLEASE_F1_4"/>
    <property type="match status" value="1"/>
</dbReference>
<dbReference type="InterPro" id="IPR005135">
    <property type="entry name" value="Endo/exonuclease/phosphatase"/>
</dbReference>
<dbReference type="InterPro" id="IPR037493">
    <property type="entry name" value="ExoIII-like"/>
</dbReference>
<evidence type="ECO:0000256" key="7">
    <source>
        <dbReference type="PIRSR" id="PIRSR604808-2"/>
    </source>
</evidence>
<keyword evidence="7" id="KW-0464">Manganese</keyword>
<comment type="similarity">
    <text evidence="2">Belongs to the DNA repair enzymes AP/ExoA family.</text>
</comment>
<feature type="active site" description="Proton donor/acceptor" evidence="6">
    <location>
        <position position="153"/>
    </location>
</feature>
<keyword evidence="5 7" id="KW-0460">Magnesium</keyword>
<feature type="site" description="Important for catalytic activity" evidence="8">
    <location>
        <position position="222"/>
    </location>
</feature>
<gene>
    <name evidence="10" type="primary">xth</name>
    <name evidence="10" type="ORF">HKX39_04350</name>
</gene>
<dbReference type="GO" id="GO:0008311">
    <property type="term" value="F:double-stranded DNA 3'-5' DNA exonuclease activity"/>
    <property type="evidence" value="ECO:0007669"/>
    <property type="project" value="UniProtKB-EC"/>
</dbReference>
<comment type="cofactor">
    <cofactor evidence="1">
        <name>Mn(2+)</name>
        <dbReference type="ChEBI" id="CHEBI:29035"/>
    </cofactor>
</comment>
<dbReference type="InterPro" id="IPR020848">
    <property type="entry name" value="AP_endonuclease_F1_CS"/>
</dbReference>
<protein>
    <submittedName>
        <fullName evidence="10">Exodeoxyribonuclease III</fullName>
        <ecNumber evidence="10">3.1.11.2</ecNumber>
    </submittedName>
</protein>
<dbReference type="GO" id="GO:0004519">
    <property type="term" value="F:endonuclease activity"/>
    <property type="evidence" value="ECO:0007669"/>
    <property type="project" value="InterPro"/>
</dbReference>
<feature type="site" description="Transition state stabilizer" evidence="8">
    <location>
        <position position="155"/>
    </location>
</feature>
<feature type="binding site" evidence="7">
    <location>
        <position position="10"/>
    </location>
    <ligand>
        <name>Mg(2+)</name>
        <dbReference type="ChEBI" id="CHEBI:18420"/>
        <label>1</label>
    </ligand>
</feature>
<dbReference type="GO" id="GO:0003677">
    <property type="term" value="F:DNA binding"/>
    <property type="evidence" value="ECO:0007669"/>
    <property type="project" value="InterPro"/>
</dbReference>
<evidence type="ECO:0000313" key="11">
    <source>
        <dbReference type="Proteomes" id="UP000537862"/>
    </source>
</evidence>
<dbReference type="InterPro" id="IPR004808">
    <property type="entry name" value="AP_endonuc_1"/>
</dbReference>
<dbReference type="NCBIfam" id="TIGR00633">
    <property type="entry name" value="xth"/>
    <property type="match status" value="1"/>
</dbReference>
<dbReference type="AlphaFoldDB" id="A0A849P788"/>
<evidence type="ECO:0000256" key="8">
    <source>
        <dbReference type="PIRSR" id="PIRSR604808-3"/>
    </source>
</evidence>
<feature type="active site" evidence="6">
    <location>
        <position position="112"/>
    </location>
</feature>
<evidence type="ECO:0000256" key="5">
    <source>
        <dbReference type="ARBA" id="ARBA00022842"/>
    </source>
</evidence>
<dbReference type="EC" id="3.1.11.2" evidence="10"/>
<dbReference type="InterPro" id="IPR036691">
    <property type="entry name" value="Endo/exonu/phosph_ase_sf"/>
</dbReference>
<dbReference type="PROSITE" id="PS00728">
    <property type="entry name" value="AP_NUCLEASE_F1_3"/>
    <property type="match status" value="1"/>
</dbReference>
<evidence type="ECO:0000256" key="4">
    <source>
        <dbReference type="ARBA" id="ARBA00022801"/>
    </source>
</evidence>
<name>A0A849P788_9BURK</name>
<feature type="binding site" evidence="7">
    <location>
        <position position="37"/>
    </location>
    <ligand>
        <name>Mg(2+)</name>
        <dbReference type="ChEBI" id="CHEBI:18420"/>
        <label>1</label>
    </ligand>
</feature>
<dbReference type="GO" id="GO:0046872">
    <property type="term" value="F:metal ion binding"/>
    <property type="evidence" value="ECO:0007669"/>
    <property type="project" value="UniProtKB-KW"/>
</dbReference>
<evidence type="ECO:0000256" key="6">
    <source>
        <dbReference type="PIRSR" id="PIRSR604808-1"/>
    </source>
</evidence>
<dbReference type="Proteomes" id="UP000537862">
    <property type="component" value="Unassembled WGS sequence"/>
</dbReference>
<dbReference type="NCBIfam" id="TIGR00195">
    <property type="entry name" value="exoDNase_III"/>
    <property type="match status" value="1"/>
</dbReference>
<feature type="binding site" evidence="7">
    <location>
        <position position="252"/>
    </location>
    <ligand>
        <name>Mg(2+)</name>
        <dbReference type="ChEBI" id="CHEBI:18420"/>
        <label>1</label>
    </ligand>
</feature>
<dbReference type="CDD" id="cd09086">
    <property type="entry name" value="ExoIII-like_AP-endo"/>
    <property type="match status" value="1"/>
</dbReference>
<dbReference type="PANTHER" id="PTHR43250">
    <property type="entry name" value="EXODEOXYRIBONUCLEASE III"/>
    <property type="match status" value="1"/>
</dbReference>
<accession>A0A849P788</accession>
<dbReference type="Gene3D" id="3.60.10.10">
    <property type="entry name" value="Endonuclease/exonuclease/phosphatase"/>
    <property type="match status" value="1"/>
</dbReference>
<feature type="active site" description="Proton acceptor" evidence="6">
    <location>
        <position position="252"/>
    </location>
</feature>
<dbReference type="Pfam" id="PF03372">
    <property type="entry name" value="Exo_endo_phos"/>
    <property type="match status" value="1"/>
</dbReference>
<feature type="domain" description="Endonuclease/exonuclease/phosphatase" evidence="9">
    <location>
        <begin position="7"/>
        <end position="252"/>
    </location>
</feature>
<feature type="binding site" evidence="7">
    <location>
        <position position="153"/>
    </location>
    <ligand>
        <name>Mg(2+)</name>
        <dbReference type="ChEBI" id="CHEBI:18420"/>
        <label>1</label>
    </ligand>
</feature>
<reference evidence="10 11" key="1">
    <citation type="submission" date="2020-05" db="EMBL/GenBank/DDBJ databases">
        <authorList>
            <person name="Niu N."/>
        </authorList>
    </citation>
    <scope>NUCLEOTIDE SEQUENCE [LARGE SCALE GENOMIC DNA]</scope>
    <source>
        <strain evidence="10 11">3340-03</strain>
    </source>
</reference>
<keyword evidence="4 10" id="KW-0378">Hydrolase</keyword>
<evidence type="ECO:0000256" key="3">
    <source>
        <dbReference type="ARBA" id="ARBA00022723"/>
    </source>
</evidence>
<evidence type="ECO:0000313" key="10">
    <source>
        <dbReference type="EMBL" id="NOL51408.1"/>
    </source>
</evidence>
<evidence type="ECO:0000256" key="1">
    <source>
        <dbReference type="ARBA" id="ARBA00001936"/>
    </source>
</evidence>
<comment type="caution">
    <text evidence="10">The sequence shown here is derived from an EMBL/GenBank/DDBJ whole genome shotgun (WGS) entry which is preliminary data.</text>
</comment>
<comment type="cofactor">
    <cofactor evidence="7">
        <name>Mg(2+)</name>
        <dbReference type="ChEBI" id="CHEBI:18420"/>
    </cofactor>
    <cofactor evidence="7">
        <name>Mn(2+)</name>
        <dbReference type="ChEBI" id="CHEBI:29035"/>
    </cofactor>
    <text evidence="7">Probably binds two magnesium or manganese ions per subunit.</text>
</comment>
<organism evidence="10 11">
    <name type="scientific">Pelistega suis</name>
    <dbReference type="NCBI Taxonomy" id="1631957"/>
    <lineage>
        <taxon>Bacteria</taxon>
        <taxon>Pseudomonadati</taxon>
        <taxon>Pseudomonadota</taxon>
        <taxon>Betaproteobacteria</taxon>
        <taxon>Burkholderiales</taxon>
        <taxon>Alcaligenaceae</taxon>
        <taxon>Pelistega</taxon>
    </lineage>
</organism>
<keyword evidence="3 7" id="KW-0479">Metal-binding</keyword>
<dbReference type="PANTHER" id="PTHR43250:SF2">
    <property type="entry name" value="EXODEOXYRIBONUCLEASE III"/>
    <property type="match status" value="1"/>
</dbReference>
<feature type="binding site" evidence="7">
    <location>
        <position position="155"/>
    </location>
    <ligand>
        <name>Mg(2+)</name>
        <dbReference type="ChEBI" id="CHEBI:18420"/>
        <label>1</label>
    </ligand>
</feature>
<feature type="binding site" evidence="7">
    <location>
        <position position="251"/>
    </location>
    <ligand>
        <name>Mg(2+)</name>
        <dbReference type="ChEBI" id="CHEBI:18420"/>
        <label>1</label>
    </ligand>
</feature>
<evidence type="ECO:0000259" key="9">
    <source>
        <dbReference type="Pfam" id="PF03372"/>
    </source>
</evidence>
<dbReference type="GO" id="GO:0006281">
    <property type="term" value="P:DNA repair"/>
    <property type="evidence" value="ECO:0007669"/>
    <property type="project" value="InterPro"/>
</dbReference>
<keyword evidence="11" id="KW-1185">Reference proteome</keyword>
<dbReference type="SUPFAM" id="SSF56219">
    <property type="entry name" value="DNase I-like"/>
    <property type="match status" value="1"/>
</dbReference>
<proteinExistence type="inferred from homology"/>
<feature type="site" description="Interaction with DNA substrate" evidence="8">
    <location>
        <position position="252"/>
    </location>
</feature>
<dbReference type="EMBL" id="JABGBN010000002">
    <property type="protein sequence ID" value="NOL51408.1"/>
    <property type="molecule type" value="Genomic_DNA"/>
</dbReference>
<sequence>MLNMKIASWNVNSLSVRLEQVIDWLNSSQVDVLCLQELKMETHKFPEEAFKAIGYHAAWSGQKTYNGVAILSKIALNNIQINNPLYADEQQRLIAADIEKANGDIVRVIGVYCPNGSSLESDKFAYKMAWFEALQHYIKAQLTQYPQLVLTGDFNIAPEDRDVHAKYSGDILVSPAERAHFQALLNLGMKDSFRLFEQEEKSFSWWDYRQFGFKRNAGLRIDHLLISDALVPHCIASTIDKAPRGNERPSDHTPVVVEIV</sequence>